<evidence type="ECO:0000313" key="1">
    <source>
        <dbReference type="EMBL" id="MDH1629678.1"/>
    </source>
</evidence>
<gene>
    <name evidence="1" type="ORF">N5I14_05395</name>
</gene>
<proteinExistence type="predicted"/>
<dbReference type="Proteomes" id="UP001160882">
    <property type="component" value="Unassembled WGS sequence"/>
</dbReference>
<dbReference type="AlphaFoldDB" id="A0AA42RT85"/>
<comment type="caution">
    <text evidence="1">The sequence shown here is derived from an EMBL/GenBank/DDBJ whole genome shotgun (WGS) entry which is preliminary data.</text>
</comment>
<organism evidence="1 2">
    <name type="scientific">Pseudomonas mosselii</name>
    <dbReference type="NCBI Taxonomy" id="78327"/>
    <lineage>
        <taxon>Bacteria</taxon>
        <taxon>Pseudomonadati</taxon>
        <taxon>Pseudomonadota</taxon>
        <taxon>Gammaproteobacteria</taxon>
        <taxon>Pseudomonadales</taxon>
        <taxon>Pseudomonadaceae</taxon>
        <taxon>Pseudomonas</taxon>
    </lineage>
</organism>
<accession>A0AA42RT85</accession>
<name>A0AA42RT85_9PSED</name>
<dbReference type="RefSeq" id="WP_280080850.1">
    <property type="nucleotide sequence ID" value="NZ_JAOCGG010000006.1"/>
</dbReference>
<reference evidence="1" key="1">
    <citation type="submission" date="2022-09" db="EMBL/GenBank/DDBJ databases">
        <title>Intensive care unit water sources are persistently colonized with multi-drug resistant bacteria and are the site of extensive horizontal gene transfer of antibiotic resistance genes.</title>
        <authorList>
            <person name="Diorio-Toth L."/>
        </authorList>
    </citation>
    <scope>NUCLEOTIDE SEQUENCE</scope>
    <source>
        <strain evidence="1">GD03782</strain>
    </source>
</reference>
<dbReference type="EMBL" id="JAOCGG010000006">
    <property type="protein sequence ID" value="MDH1629678.1"/>
    <property type="molecule type" value="Genomic_DNA"/>
</dbReference>
<evidence type="ECO:0000313" key="2">
    <source>
        <dbReference type="Proteomes" id="UP001160882"/>
    </source>
</evidence>
<sequence>MDLTSNDALSLVKTVQDAHRLLAGYYQRLLMALDSLATRCGANFWHWNPIDFDRPCISYTSPASKWAWDFLPLLNANFVYTRTDDQQQVAIQFRVLADPLLVKANRHGNVQPDPTRLEASTPLLKVYVYGLKSGAQKSIRELWDDTPYPDGAALEVCSLSDDMWGTWWEIELSEFIRSMQGTLHNLEMFITPPVIRDGLGA</sequence>
<protein>
    <submittedName>
        <fullName evidence="1">Uncharacterized protein</fullName>
    </submittedName>
</protein>